<feature type="transmembrane region" description="Helical" evidence="1">
    <location>
        <begin position="186"/>
        <end position="207"/>
    </location>
</feature>
<keyword evidence="1" id="KW-0812">Transmembrane</keyword>
<proteinExistence type="predicted"/>
<evidence type="ECO:0000313" key="2">
    <source>
        <dbReference type="EMBL" id="KAH0535713.1"/>
    </source>
</evidence>
<reference evidence="2 3" key="1">
    <citation type="journal article" date="2021" name="J. Hered.">
        <title>A chromosome-level genome assembly of the parasitoid wasp, Cotesia glomerata (Hymenoptera: Braconidae).</title>
        <authorList>
            <person name="Pinto B.J."/>
            <person name="Weis J.J."/>
            <person name="Gamble T."/>
            <person name="Ode P.J."/>
            <person name="Paul R."/>
            <person name="Zaspel J.M."/>
        </authorList>
    </citation>
    <scope>NUCLEOTIDE SEQUENCE [LARGE SCALE GENOMIC DNA]</scope>
    <source>
        <strain evidence="2">CgM1</strain>
    </source>
</reference>
<keyword evidence="3" id="KW-1185">Reference proteome</keyword>
<evidence type="ECO:0000313" key="3">
    <source>
        <dbReference type="Proteomes" id="UP000826195"/>
    </source>
</evidence>
<dbReference type="AlphaFoldDB" id="A0AAV7HYD1"/>
<name>A0AAV7HYD1_COTGL</name>
<keyword evidence="1" id="KW-0472">Membrane</keyword>
<protein>
    <submittedName>
        <fullName evidence="2">Uncharacterized protein</fullName>
    </submittedName>
</protein>
<organism evidence="2 3">
    <name type="scientific">Cotesia glomerata</name>
    <name type="common">Lepidopteran parasitic wasp</name>
    <name type="synonym">Apanteles glomeratus</name>
    <dbReference type="NCBI Taxonomy" id="32391"/>
    <lineage>
        <taxon>Eukaryota</taxon>
        <taxon>Metazoa</taxon>
        <taxon>Ecdysozoa</taxon>
        <taxon>Arthropoda</taxon>
        <taxon>Hexapoda</taxon>
        <taxon>Insecta</taxon>
        <taxon>Pterygota</taxon>
        <taxon>Neoptera</taxon>
        <taxon>Endopterygota</taxon>
        <taxon>Hymenoptera</taxon>
        <taxon>Apocrita</taxon>
        <taxon>Ichneumonoidea</taxon>
        <taxon>Braconidae</taxon>
        <taxon>Microgastrinae</taxon>
        <taxon>Cotesia</taxon>
    </lineage>
</organism>
<accession>A0AAV7HYD1</accession>
<keyword evidence="1" id="KW-1133">Transmembrane helix</keyword>
<dbReference type="Proteomes" id="UP000826195">
    <property type="component" value="Unassembled WGS sequence"/>
</dbReference>
<dbReference type="EMBL" id="JAHXZJ010002982">
    <property type="protein sequence ID" value="KAH0535713.1"/>
    <property type="molecule type" value="Genomic_DNA"/>
</dbReference>
<gene>
    <name evidence="2" type="ORF">KQX54_018480</name>
</gene>
<sequence length="224" mass="25070">MVPIPFAFSSQHRSSRVLSHTSRSIALPPNTAIQGFLCFLPLYSRIRDKRPETRKGRIRVIPTVQDIHLKKDKDHWLMLLQLLFHSPRSNPRLRVHALVHSPSNLLSRASRDRTAPILRLDPSEPSLFSHCNRGPRPLWDVNHGCRAETENVSPFSIAPTVHLAVVAFSPLTLKYKSAPGHAPAPGALYLAPASTFGALATALLYFIQINYIPSEFMYSGLNKN</sequence>
<comment type="caution">
    <text evidence="2">The sequence shown here is derived from an EMBL/GenBank/DDBJ whole genome shotgun (WGS) entry which is preliminary data.</text>
</comment>
<evidence type="ECO:0000256" key="1">
    <source>
        <dbReference type="SAM" id="Phobius"/>
    </source>
</evidence>